<evidence type="ECO:0000313" key="4">
    <source>
        <dbReference type="EMBL" id="CAD7236108.1"/>
    </source>
</evidence>
<dbReference type="PANTHER" id="PTHR23345:SF15">
    <property type="entry name" value="VITELLOGENIN 1-RELATED"/>
    <property type="match status" value="1"/>
</dbReference>
<dbReference type="Gene3D" id="2.30.230.10">
    <property type="entry name" value="Lipovitellin, beta-sheet shell regions, chain A"/>
    <property type="match status" value="1"/>
</dbReference>
<gene>
    <name evidence="4" type="ORF">CTOB1V02_LOCUS13923</name>
</gene>
<dbReference type="GO" id="GO:0005319">
    <property type="term" value="F:lipid transporter activity"/>
    <property type="evidence" value="ECO:0007669"/>
    <property type="project" value="InterPro"/>
</dbReference>
<feature type="non-terminal residue" evidence="4">
    <location>
        <position position="90"/>
    </location>
</feature>
<dbReference type="PANTHER" id="PTHR23345">
    <property type="entry name" value="VITELLOGENIN-RELATED"/>
    <property type="match status" value="1"/>
</dbReference>
<dbReference type="InterPro" id="IPR001747">
    <property type="entry name" value="Vitellogenin_N"/>
</dbReference>
<dbReference type="AlphaFoldDB" id="A0A7R8ZY51"/>
<proteinExistence type="predicted"/>
<feature type="domain" description="Vitellogenin" evidence="3">
    <location>
        <begin position="22"/>
        <end position="78"/>
    </location>
</feature>
<sequence>MKCLSVALLFAFGAVAFATQAWIPGKEYVYEYKTRTMTGIPSLKTQVSGLGLRSKVIVQVKSPNELIVKMSNIGIARVVNEVFSDSWSTW</sequence>
<dbReference type="InterPro" id="IPR015816">
    <property type="entry name" value="Vitellinogen_b-sht_N"/>
</dbReference>
<dbReference type="OrthoDB" id="160294at2759"/>
<evidence type="ECO:0000256" key="1">
    <source>
        <dbReference type="ARBA" id="ARBA00022729"/>
    </source>
</evidence>
<keyword evidence="2" id="KW-0758">Storage protein</keyword>
<organism evidence="4">
    <name type="scientific">Cyprideis torosa</name>
    <dbReference type="NCBI Taxonomy" id="163714"/>
    <lineage>
        <taxon>Eukaryota</taxon>
        <taxon>Metazoa</taxon>
        <taxon>Ecdysozoa</taxon>
        <taxon>Arthropoda</taxon>
        <taxon>Crustacea</taxon>
        <taxon>Oligostraca</taxon>
        <taxon>Ostracoda</taxon>
        <taxon>Podocopa</taxon>
        <taxon>Podocopida</taxon>
        <taxon>Cytherocopina</taxon>
        <taxon>Cytheroidea</taxon>
        <taxon>Cytherideidae</taxon>
        <taxon>Cyprideis</taxon>
    </lineage>
</organism>
<reference evidence="4" key="1">
    <citation type="submission" date="2020-11" db="EMBL/GenBank/DDBJ databases">
        <authorList>
            <person name="Tran Van P."/>
        </authorList>
    </citation>
    <scope>NUCLEOTIDE SEQUENCE</scope>
</reference>
<evidence type="ECO:0000259" key="3">
    <source>
        <dbReference type="Pfam" id="PF01347"/>
    </source>
</evidence>
<evidence type="ECO:0000256" key="2">
    <source>
        <dbReference type="ARBA" id="ARBA00022761"/>
    </source>
</evidence>
<accession>A0A7R8ZY51</accession>
<protein>
    <recommendedName>
        <fullName evidence="3">Vitellogenin domain-containing protein</fullName>
    </recommendedName>
</protein>
<name>A0A7R8ZY51_9CRUS</name>
<dbReference type="EMBL" id="OB676617">
    <property type="protein sequence ID" value="CAD7236108.1"/>
    <property type="molecule type" value="Genomic_DNA"/>
</dbReference>
<dbReference type="Pfam" id="PF01347">
    <property type="entry name" value="Vitellogenin_N"/>
    <property type="match status" value="1"/>
</dbReference>
<dbReference type="SUPFAM" id="SSF56968">
    <property type="entry name" value="Lipovitellin-phosvitin complex, beta-sheet shell regions"/>
    <property type="match status" value="1"/>
</dbReference>
<keyword evidence="1" id="KW-0732">Signal</keyword>
<dbReference type="InterPro" id="IPR050733">
    <property type="entry name" value="Vitellogenin/Apolipophorin"/>
</dbReference>
<dbReference type="InterPro" id="IPR015819">
    <property type="entry name" value="Lipid_transp_b-sht_shell"/>
</dbReference>